<keyword evidence="1" id="KW-1133">Transmembrane helix</keyword>
<protein>
    <recommendedName>
        <fullName evidence="4">Glycerophosphoryl diester phosphodiesterase family protein</fullName>
    </recommendedName>
</protein>
<evidence type="ECO:0000256" key="1">
    <source>
        <dbReference type="SAM" id="Phobius"/>
    </source>
</evidence>
<comment type="caution">
    <text evidence="2">The sequence shown here is derived from an EMBL/GenBank/DDBJ whole genome shotgun (WGS) entry which is preliminary data.</text>
</comment>
<accession>A0A3D9K9M1</accession>
<reference evidence="2 3" key="1">
    <citation type="submission" date="2018-07" db="EMBL/GenBank/DDBJ databases">
        <title>Genomic Encyclopedia of Type Strains, Phase III (KMG-III): the genomes of soil and plant-associated and newly described type strains.</title>
        <authorList>
            <person name="Whitman W."/>
        </authorList>
    </citation>
    <scope>NUCLEOTIDE SEQUENCE [LARGE SCALE GENOMIC DNA]</scope>
    <source>
        <strain evidence="2 3">CECT 7287</strain>
    </source>
</reference>
<feature type="transmembrane region" description="Helical" evidence="1">
    <location>
        <begin position="246"/>
        <end position="267"/>
    </location>
</feature>
<evidence type="ECO:0008006" key="4">
    <source>
        <dbReference type="Google" id="ProtNLM"/>
    </source>
</evidence>
<feature type="transmembrane region" description="Helical" evidence="1">
    <location>
        <begin position="168"/>
        <end position="195"/>
    </location>
</feature>
<evidence type="ECO:0000313" key="2">
    <source>
        <dbReference type="EMBL" id="RED83221.1"/>
    </source>
</evidence>
<feature type="transmembrane region" description="Helical" evidence="1">
    <location>
        <begin position="80"/>
        <end position="108"/>
    </location>
</feature>
<sequence length="303" mass="33810">MPHEVPKPMGIGRMIDLSFQLYRKHFAKLMSIMLICYGLFYLLQAMTQGQTVQSMFNMEGIVNYSSADAEPLLSEGSQGWVVFLFGLVFLFLTPVAVASVVFLVYHVMKGEEAPSALQLLRMSFKRYGGLLGSSVLFALMMLGFIIAIAIVTMILGMIVAAILGGVGIILVSVGVVFTFYYFVIRFMYFLPVVALQEESVGFGRSWSLTRQSFWRLFGLFLVMMLLIYLFNLVAGFLLALVPMSGIVFALLQMLVNLLTAPILYVVYAVSYFDLRVRDGMGLEEMINRIGPNFMTPPPPPADQ</sequence>
<gene>
    <name evidence="2" type="ORF">DFP98_10864</name>
</gene>
<name>A0A3D9K9M1_9BACL</name>
<feature type="transmembrane region" description="Helical" evidence="1">
    <location>
        <begin position="129"/>
        <end position="162"/>
    </location>
</feature>
<keyword evidence="1" id="KW-0812">Transmembrane</keyword>
<feature type="transmembrane region" description="Helical" evidence="1">
    <location>
        <begin position="216"/>
        <end position="240"/>
    </location>
</feature>
<dbReference type="AlphaFoldDB" id="A0A3D9K9M1"/>
<dbReference type="Proteomes" id="UP000256977">
    <property type="component" value="Unassembled WGS sequence"/>
</dbReference>
<feature type="transmembrane region" description="Helical" evidence="1">
    <location>
        <begin position="26"/>
        <end position="46"/>
    </location>
</feature>
<proteinExistence type="predicted"/>
<organism evidence="2 3">
    <name type="scientific">Cohnella phaseoli</name>
    <dbReference type="NCBI Taxonomy" id="456490"/>
    <lineage>
        <taxon>Bacteria</taxon>
        <taxon>Bacillati</taxon>
        <taxon>Bacillota</taxon>
        <taxon>Bacilli</taxon>
        <taxon>Bacillales</taxon>
        <taxon>Paenibacillaceae</taxon>
        <taxon>Cohnella</taxon>
    </lineage>
</organism>
<keyword evidence="3" id="KW-1185">Reference proteome</keyword>
<evidence type="ECO:0000313" key="3">
    <source>
        <dbReference type="Proteomes" id="UP000256977"/>
    </source>
</evidence>
<keyword evidence="1" id="KW-0472">Membrane</keyword>
<dbReference type="EMBL" id="QRDZ01000008">
    <property type="protein sequence ID" value="RED83221.1"/>
    <property type="molecule type" value="Genomic_DNA"/>
</dbReference>
<dbReference type="RefSeq" id="WP_220377084.1">
    <property type="nucleotide sequence ID" value="NZ_QRDZ01000008.1"/>
</dbReference>